<comment type="caution">
    <text evidence="2">The sequence shown here is derived from an EMBL/GenBank/DDBJ whole genome shotgun (WGS) entry which is preliminary data.</text>
</comment>
<dbReference type="PANTHER" id="PTHR46580:SF2">
    <property type="entry name" value="MAM DOMAIN-CONTAINING PROTEIN"/>
    <property type="match status" value="1"/>
</dbReference>
<dbReference type="InterPro" id="IPR013517">
    <property type="entry name" value="FG-GAP"/>
</dbReference>
<dbReference type="EMBL" id="JAJAQI010000005">
    <property type="protein sequence ID" value="MCB4821097.1"/>
    <property type="molecule type" value="Genomic_DNA"/>
</dbReference>
<dbReference type="PANTHER" id="PTHR46580">
    <property type="entry name" value="SENSOR KINASE-RELATED"/>
    <property type="match status" value="1"/>
</dbReference>
<dbReference type="InterPro" id="IPR011049">
    <property type="entry name" value="Serralysin-like_metalloprot_C"/>
</dbReference>
<evidence type="ECO:0000313" key="2">
    <source>
        <dbReference type="EMBL" id="MCB4821097.1"/>
    </source>
</evidence>
<sequence>MATVTGRWLVGTRYREIIGADDPPGAEPKGDFIVAGPGNDYLIADIGADVFGFEPGHGLDFINHFTPGEDKIQFGGGLTAESLTIRPETIAGVAGLAIYYAGVGGPDSVFLAGVSALQPGDIVFEPLPGKFFDPPVQDFNIDFKSDVVLRRADGSVAEWQMNGTRIGAEKILANPGNDWKVIGSGDFNGNWKPDLLFQHKDGPPVIWNMDGFTIQKSLELPNPGPQWSAVGIGHFDDDPGADILFQHDDGTIVIWFMGSWQLPDGAIREAKVIAEPGPDWKVVGTGDFNGDYKADILFRHEDGRVVAWQMDGSRIAAHAEIGTLAEGASVVGTGDFDNNNRDEILVQQADGSLAMWSMNGVTVTGVTDIANPGPGRKVVDTGDYDGNGKTDILLQHTDGSVEVWLMDGARVASSGIAAAKSDWIVT</sequence>
<keyword evidence="1" id="KW-0732">Signal</keyword>
<dbReference type="Pfam" id="PF13517">
    <property type="entry name" value="FG-GAP_3"/>
    <property type="match status" value="1"/>
</dbReference>
<gene>
    <name evidence="2" type="ORF">LHA35_05045</name>
</gene>
<evidence type="ECO:0000313" key="3">
    <source>
        <dbReference type="Proteomes" id="UP001139311"/>
    </source>
</evidence>
<dbReference type="SUPFAM" id="SSF69318">
    <property type="entry name" value="Integrin alpha N-terminal domain"/>
    <property type="match status" value="1"/>
</dbReference>
<accession>A0A9X1IAS2</accession>
<keyword evidence="3" id="KW-1185">Reference proteome</keyword>
<dbReference type="Gene3D" id="2.120.10.70">
    <property type="entry name" value="Fucose-specific lectin"/>
    <property type="match status" value="1"/>
</dbReference>
<dbReference type="Gene3D" id="2.150.10.10">
    <property type="entry name" value="Serralysin-like metalloprotease, C-terminal"/>
    <property type="match status" value="1"/>
</dbReference>
<dbReference type="SUPFAM" id="SSF51120">
    <property type="entry name" value="beta-Roll"/>
    <property type="match status" value="1"/>
</dbReference>
<organism evidence="2 3">
    <name type="scientific">Roseicella aerolata</name>
    <dbReference type="NCBI Taxonomy" id="2883479"/>
    <lineage>
        <taxon>Bacteria</taxon>
        <taxon>Pseudomonadati</taxon>
        <taxon>Pseudomonadota</taxon>
        <taxon>Alphaproteobacteria</taxon>
        <taxon>Acetobacterales</taxon>
        <taxon>Roseomonadaceae</taxon>
        <taxon>Roseicella</taxon>
    </lineage>
</organism>
<name>A0A9X1IAS2_9PROT</name>
<protein>
    <submittedName>
        <fullName evidence="2">VCBS repeat-containing protein</fullName>
    </submittedName>
</protein>
<dbReference type="AlphaFoldDB" id="A0A9X1IAS2"/>
<dbReference type="InterPro" id="IPR028994">
    <property type="entry name" value="Integrin_alpha_N"/>
</dbReference>
<dbReference type="Proteomes" id="UP001139311">
    <property type="component" value="Unassembled WGS sequence"/>
</dbReference>
<reference evidence="2" key="1">
    <citation type="submission" date="2021-10" db="EMBL/GenBank/DDBJ databases">
        <title>Roseicella aerolatum sp. nov., isolated from aerosols of e-waste dismantling site.</title>
        <authorList>
            <person name="Qin T."/>
        </authorList>
    </citation>
    <scope>NUCLEOTIDE SEQUENCE</scope>
    <source>
        <strain evidence="2">GB24</strain>
    </source>
</reference>
<dbReference type="RefSeq" id="WP_226605330.1">
    <property type="nucleotide sequence ID" value="NZ_JAJAQI010000005.1"/>
</dbReference>
<proteinExistence type="predicted"/>
<evidence type="ECO:0000256" key="1">
    <source>
        <dbReference type="ARBA" id="ARBA00022729"/>
    </source>
</evidence>